<dbReference type="GO" id="GO:0005840">
    <property type="term" value="C:ribosome"/>
    <property type="evidence" value="ECO:0007669"/>
    <property type="project" value="UniProtKB-KW"/>
</dbReference>
<dbReference type="AlphaFoldDB" id="A0A833QKJ6"/>
<dbReference type="Proteomes" id="UP000623129">
    <property type="component" value="Unassembled WGS sequence"/>
</dbReference>
<dbReference type="GO" id="GO:0006412">
    <property type="term" value="P:translation"/>
    <property type="evidence" value="ECO:0007669"/>
    <property type="project" value="InterPro"/>
</dbReference>
<dbReference type="OrthoDB" id="1848184at2759"/>
<gene>
    <name evidence="2" type="ORF">FCM35_KLT12507</name>
</gene>
<name>A0A833QKJ6_9POAL</name>
<sequence>MSSSYQTGKLRPFLTPYPFSFLHHPISKYEPARREAPHIHSDATMASLTSLVIRTPVVTKPRTSLSSRSTPISIECSSRPKKKATSHHAKTRPKKTAKWEIKRKPTQYAPLPPLPPEWTIVESGSSLATTAVAAAEATDAE</sequence>
<dbReference type="GO" id="GO:0003735">
    <property type="term" value="F:structural constituent of ribosome"/>
    <property type="evidence" value="ECO:0007669"/>
    <property type="project" value="InterPro"/>
</dbReference>
<dbReference type="EMBL" id="SWLB01000023">
    <property type="protein sequence ID" value="KAF3323776.1"/>
    <property type="molecule type" value="Genomic_DNA"/>
</dbReference>
<comment type="caution">
    <text evidence="2">The sequence shown here is derived from an EMBL/GenBank/DDBJ whole genome shotgun (WGS) entry which is preliminary data.</text>
</comment>
<keyword evidence="2" id="KW-0687">Ribonucleoprotein</keyword>
<accession>A0A833QKJ6</accession>
<evidence type="ECO:0000313" key="2">
    <source>
        <dbReference type="EMBL" id="KAF3323776.1"/>
    </source>
</evidence>
<feature type="compositionally biased region" description="Basic residues" evidence="1">
    <location>
        <begin position="79"/>
        <end position="96"/>
    </location>
</feature>
<keyword evidence="2" id="KW-0689">Ribosomal protein</keyword>
<feature type="compositionally biased region" description="Polar residues" evidence="1">
    <location>
        <begin position="62"/>
        <end position="76"/>
    </location>
</feature>
<evidence type="ECO:0000313" key="3">
    <source>
        <dbReference type="Proteomes" id="UP000623129"/>
    </source>
</evidence>
<dbReference type="GO" id="GO:0019843">
    <property type="term" value="F:rRNA binding"/>
    <property type="evidence" value="ECO:0007669"/>
    <property type="project" value="InterPro"/>
</dbReference>
<keyword evidence="3" id="KW-1185">Reference proteome</keyword>
<dbReference type="GO" id="GO:0009507">
    <property type="term" value="C:chloroplast"/>
    <property type="evidence" value="ECO:0007669"/>
    <property type="project" value="InterPro"/>
</dbReference>
<protein>
    <submittedName>
        <fullName evidence="2">50S ribosomal protein 6</fullName>
    </submittedName>
</protein>
<dbReference type="InterPro" id="IPR020526">
    <property type="entry name" value="Ribosomal_cL38"/>
</dbReference>
<dbReference type="Pfam" id="PF17257">
    <property type="entry name" value="DUF5323"/>
    <property type="match status" value="1"/>
</dbReference>
<proteinExistence type="predicted"/>
<dbReference type="PANTHER" id="PTHR36798:SF2">
    <property type="entry name" value="LARGE RIBOSOMAL SUBUNIT PROTEIN CL38"/>
    <property type="match status" value="1"/>
</dbReference>
<reference evidence="2" key="1">
    <citation type="submission" date="2020-01" db="EMBL/GenBank/DDBJ databases">
        <title>Genome sequence of Kobresia littledalei, the first chromosome-level genome in the family Cyperaceae.</title>
        <authorList>
            <person name="Qu G."/>
        </authorList>
    </citation>
    <scope>NUCLEOTIDE SEQUENCE</scope>
    <source>
        <strain evidence="2">C.B.Clarke</strain>
        <tissue evidence="2">Leaf</tissue>
    </source>
</reference>
<organism evidence="2 3">
    <name type="scientific">Carex littledalei</name>
    <dbReference type="NCBI Taxonomy" id="544730"/>
    <lineage>
        <taxon>Eukaryota</taxon>
        <taxon>Viridiplantae</taxon>
        <taxon>Streptophyta</taxon>
        <taxon>Embryophyta</taxon>
        <taxon>Tracheophyta</taxon>
        <taxon>Spermatophyta</taxon>
        <taxon>Magnoliopsida</taxon>
        <taxon>Liliopsida</taxon>
        <taxon>Poales</taxon>
        <taxon>Cyperaceae</taxon>
        <taxon>Cyperoideae</taxon>
        <taxon>Cariceae</taxon>
        <taxon>Carex</taxon>
        <taxon>Carex subgen. Euthyceras</taxon>
    </lineage>
</organism>
<dbReference type="PANTHER" id="PTHR36798">
    <property type="entry name" value="50S RIBOSOMAL PROTEIN 6, CHLOROPLASTIC"/>
    <property type="match status" value="1"/>
</dbReference>
<evidence type="ECO:0000256" key="1">
    <source>
        <dbReference type="SAM" id="MobiDB-lite"/>
    </source>
</evidence>
<feature type="region of interest" description="Disordered" evidence="1">
    <location>
        <begin position="62"/>
        <end position="115"/>
    </location>
</feature>